<name>A0A0C2JAJ5_THEKT</name>
<accession>A0A0C2JAJ5</accession>
<sequence>MKKKQVVVEIYLSSINYIAEQSNLLKVFKIHNAVYPKDVPNTRGRFSYSRHPMLGIDYLILEAKLDSKPIIATTQEVQAHIVLLVAILQKRHKEHGMVVLHLYIYVATFEKKFLHESLLPELNGEFGMLNGRNQLKEYIFRYACKYSPSMLSEDDTAFDW</sequence>
<evidence type="ECO:0000313" key="2">
    <source>
        <dbReference type="Proteomes" id="UP000031668"/>
    </source>
</evidence>
<proteinExistence type="predicted"/>
<protein>
    <submittedName>
        <fullName evidence="1">Uncharacterized protein</fullName>
    </submittedName>
</protein>
<dbReference type="EMBL" id="JWZT01000205">
    <property type="protein sequence ID" value="KII74869.1"/>
    <property type="molecule type" value="Genomic_DNA"/>
</dbReference>
<dbReference type="Proteomes" id="UP000031668">
    <property type="component" value="Unassembled WGS sequence"/>
</dbReference>
<keyword evidence="2" id="KW-1185">Reference proteome</keyword>
<evidence type="ECO:0000313" key="1">
    <source>
        <dbReference type="EMBL" id="KII74869.1"/>
    </source>
</evidence>
<comment type="caution">
    <text evidence="1">The sequence shown here is derived from an EMBL/GenBank/DDBJ whole genome shotgun (WGS) entry which is preliminary data.</text>
</comment>
<reference evidence="1 2" key="1">
    <citation type="journal article" date="2014" name="Genome Biol. Evol.">
        <title>The genome of the myxosporean Thelohanellus kitauei shows adaptations to nutrient acquisition within its fish host.</title>
        <authorList>
            <person name="Yang Y."/>
            <person name="Xiong J."/>
            <person name="Zhou Z."/>
            <person name="Huo F."/>
            <person name="Miao W."/>
            <person name="Ran C."/>
            <person name="Liu Y."/>
            <person name="Zhang J."/>
            <person name="Feng J."/>
            <person name="Wang M."/>
            <person name="Wang M."/>
            <person name="Wang L."/>
            <person name="Yao B."/>
        </authorList>
    </citation>
    <scope>NUCLEOTIDE SEQUENCE [LARGE SCALE GENOMIC DNA]</scope>
    <source>
        <strain evidence="1">Wuqing</strain>
    </source>
</reference>
<dbReference type="AlphaFoldDB" id="A0A0C2JAJ5"/>
<gene>
    <name evidence="1" type="ORF">RF11_12673</name>
</gene>
<organism evidence="1 2">
    <name type="scientific">Thelohanellus kitauei</name>
    <name type="common">Myxosporean</name>
    <dbReference type="NCBI Taxonomy" id="669202"/>
    <lineage>
        <taxon>Eukaryota</taxon>
        <taxon>Metazoa</taxon>
        <taxon>Cnidaria</taxon>
        <taxon>Myxozoa</taxon>
        <taxon>Myxosporea</taxon>
        <taxon>Bivalvulida</taxon>
        <taxon>Platysporina</taxon>
        <taxon>Myxobolidae</taxon>
        <taxon>Thelohanellus</taxon>
    </lineage>
</organism>